<evidence type="ECO:0000313" key="2">
    <source>
        <dbReference type="Proteomes" id="UP000019226"/>
    </source>
</evidence>
<dbReference type="GeneID" id="82876284"/>
<evidence type="ECO:0000313" key="1">
    <source>
        <dbReference type="EMBL" id="AHI18630.1"/>
    </source>
</evidence>
<dbReference type="RefSeq" id="WP_025386826.1">
    <property type="nucleotide sequence ID" value="NZ_CP004350.1"/>
</dbReference>
<dbReference type="Gene3D" id="3.40.190.10">
    <property type="entry name" value="Periplasmic binding protein-like II"/>
    <property type="match status" value="1"/>
</dbReference>
<proteinExistence type="predicted"/>
<gene>
    <name evidence="1" type="ORF">CCASEI_00225</name>
</gene>
<accession>A0ABM5PL97</accession>
<name>A0ABM5PL97_9CORY</name>
<dbReference type="Proteomes" id="UP000019226">
    <property type="component" value="Chromosome"/>
</dbReference>
<dbReference type="SUPFAM" id="SSF53850">
    <property type="entry name" value="Periplasmic binding protein-like II"/>
    <property type="match status" value="1"/>
</dbReference>
<protein>
    <submittedName>
        <fullName evidence="1">Transcriptional regulator, LysR family protein</fullName>
    </submittedName>
</protein>
<dbReference type="EMBL" id="CP004350">
    <property type="protein sequence ID" value="AHI18630.1"/>
    <property type="molecule type" value="Genomic_DNA"/>
</dbReference>
<reference evidence="2" key="1">
    <citation type="submission" date="2013-02" db="EMBL/GenBank/DDBJ databases">
        <title>The complete genome sequence of Corynebacterium casei LMG S-19264 (=DSM 44701).</title>
        <authorList>
            <person name="Ruckert C."/>
            <person name="Albersmeier A."/>
            <person name="Kalinowski J."/>
        </authorList>
    </citation>
    <scope>NUCLEOTIDE SEQUENCE [LARGE SCALE GENOMIC DNA]</scope>
    <source>
        <strain evidence="2">LMG S-19264</strain>
    </source>
</reference>
<keyword evidence="2" id="KW-1185">Reference proteome</keyword>
<organism evidence="1 2">
    <name type="scientific">Corynebacterium casei LMG S-19264</name>
    <dbReference type="NCBI Taxonomy" id="1285583"/>
    <lineage>
        <taxon>Bacteria</taxon>
        <taxon>Bacillati</taxon>
        <taxon>Actinomycetota</taxon>
        <taxon>Actinomycetes</taxon>
        <taxon>Mycobacteriales</taxon>
        <taxon>Corynebacteriaceae</taxon>
        <taxon>Corynebacterium</taxon>
    </lineage>
</organism>
<sequence>MRAIIRRNPLFHNLPGPTLVRTHGGAEIEGFISLEQMSAERFIRIKSSIGHDAPENLLLKAGLQLQTGIIGTTVASVPGVVMNSELLGIIPSAVVESLGWSDRIQILPNPTSAEPMEVSLMSRVKQRRTRPQRCCCKQEFQMTNYLLVCSATLVPDPPFSTKTRVCNSTTLKQHRWKNLGHFKPYRFNLSPNRARLLWFSP</sequence>